<dbReference type="NCBIfam" id="TIGR00357">
    <property type="entry name" value="peptide-methionine (R)-S-oxide reductase MsrB"/>
    <property type="match status" value="1"/>
</dbReference>
<evidence type="ECO:0000256" key="20">
    <source>
        <dbReference type="SAM" id="Coils"/>
    </source>
</evidence>
<keyword evidence="14 20" id="KW-0175">Coiled coil</keyword>
<feature type="domain" description="MsrB" evidence="22">
    <location>
        <begin position="102"/>
        <end position="225"/>
    </location>
</feature>
<dbReference type="Gene3D" id="2.170.150.20">
    <property type="entry name" value="Peptide methionine sulfoxide reductase"/>
    <property type="match status" value="1"/>
</dbReference>
<evidence type="ECO:0000256" key="6">
    <source>
        <dbReference type="ARBA" id="ARBA00012499"/>
    </source>
</evidence>
<evidence type="ECO:0000313" key="24">
    <source>
        <dbReference type="Proteomes" id="UP000075885"/>
    </source>
</evidence>
<dbReference type="Proteomes" id="UP000075885">
    <property type="component" value="Unassembled WGS sequence"/>
</dbReference>
<feature type="coiled-coil region" evidence="20">
    <location>
        <begin position="426"/>
        <end position="661"/>
    </location>
</feature>
<accession>A0A182PKN8</accession>
<evidence type="ECO:0000313" key="23">
    <source>
        <dbReference type="EnsemblMetazoa" id="AEPI007505-PA"/>
    </source>
</evidence>
<dbReference type="InterPro" id="IPR002579">
    <property type="entry name" value="Met_Sox_Rdtase_MsrB_dom"/>
</dbReference>
<keyword evidence="24" id="KW-1185">Reference proteome</keyword>
<proteinExistence type="inferred from homology"/>
<dbReference type="GO" id="GO:0030915">
    <property type="term" value="C:Smc5-Smc6 complex"/>
    <property type="evidence" value="ECO:0007669"/>
    <property type="project" value="TreeGrafter"/>
</dbReference>
<sequence length="1270" mass="145078">MFGIISSGVNRVSVTATTHLFRVFLQKAKVTGEVHFSLAAGATAGGPIFRKKLERIAGTTAGFIMGSSGSVLPRSLVWNSKREKSSSADTSQPQTPLTMEKKEELLAKLTPLQYHVTQEAGTERPFTGKYNKFYEKGTYICVVCSQELFSSETKYDSGCGWPAFNDVLDQGKVTLHKDPSIPGRVRTEVRCAKCAAHMGHVFEDGPPPTRKRYCINSAAIEFMPAGSERKDDWRNGKVLKIVLKNFMCHNHLAVEFNKHANLLVGKNGSGKSAILAALTIGFGCSATQTNRCNSLKDLIKHGESQAVIEIHLENANINPYDKDRYGNRIICERTIHASGSGSYKLRDEKGQIVSTSRAELQKILLSFNIQVDNPICVLNQDLARSLLKDSDEGKQYTFFAKATQIDNILDMLRECSSINDRALNVLSVKEKSLEYLNSEINVLEEKRSNLESAERLHELLQELQTQLAWRSVIDQEQQLAAVDEELKKLLSSIEEQEMRLQNREALVDETEGTIQRYREDIQSKKTNYVSLKGEYDAVRRSLQEALGQQATIERGLRNGTDRVARLQADIRKIEQDLEERNKDGLSQVEQKKKQVETEKKQLSERISELTSMIENAQREVNLMYNTIDRVKEDREEKHHERLAKQNEKSRIEKQLEQFETAPTSKLAVYGTNMPALDARIRQLHQQGKFSELPRGPLGQYIEVRNKKWSGIVETALGGCLTAFFVATQEDWRTLDALLRREFPDLQNRTIFTGRFVKEVYDVSQYSVQEREGTHLLMNLIKVNDPVVMNRLIDSASIDTILVTESQSVAIRLTSDIENVPQNLSKVIVAEPCAEFFPQPKYRSYGLQQKPPRYLQVSMDELKQQTKQRREQLQCELTELTGAFERENEKLQNLTHKLHQRQQHMKKLQQERLTIEQQLQQVASIVFEDETEERTLRAELEQSRTLVEKLQSGILVEQSKLDEVRSAVQQQECETRAKKDAMGSIEAEIARIQGLIDKEQQTRNDLQTNHRVKRQALQRSKETLEERKRTKVALRTALDQALQEATEKGERPSECDTIPTVQQLKAKLHSTEKSIRKVNTTQDKLEDVLVELESKKHERDELTQYSKALSNIISLMSEIRLSRYSYVQKITKHMALRVKHIFRNIMKIRNYSGNIEVFPQERRLALSVVPRDGSVQNAVSTTKSLSGGERSYATVAFLISLWSCVSTPFCFLDEYDVFTDQVNRHTITTLLLNEADKKKDRQFCFLTPQDMSDVKASDRLTIHRMEDPQRC</sequence>
<evidence type="ECO:0000256" key="3">
    <source>
        <dbReference type="ARBA" id="ARBA00004286"/>
    </source>
</evidence>
<evidence type="ECO:0000256" key="5">
    <source>
        <dbReference type="ARBA" id="ARBA00007174"/>
    </source>
</evidence>
<keyword evidence="8" id="KW-0479">Metal-binding</keyword>
<keyword evidence="13" id="KW-0560">Oxidoreductase</keyword>
<feature type="region of interest" description="Disordered" evidence="21">
    <location>
        <begin position="1006"/>
        <end position="1028"/>
    </location>
</feature>
<dbReference type="InterPro" id="IPR003395">
    <property type="entry name" value="RecF/RecN/SMC_N"/>
</dbReference>
<evidence type="ECO:0000256" key="2">
    <source>
        <dbReference type="ARBA" id="ARBA00004123"/>
    </source>
</evidence>
<comment type="similarity">
    <text evidence="4">Belongs to the SMC family. SMC6 subfamily.</text>
</comment>
<keyword evidence="17" id="KW-0539">Nucleus</keyword>
<evidence type="ECO:0000256" key="18">
    <source>
        <dbReference type="ARBA" id="ARBA00048488"/>
    </source>
</evidence>
<dbReference type="Pfam" id="PF02463">
    <property type="entry name" value="SMC_N"/>
    <property type="match status" value="1"/>
</dbReference>
<dbReference type="FunFam" id="2.170.150.20:FF:000001">
    <property type="entry name" value="Peptide methionine sulfoxide reductase MsrB"/>
    <property type="match status" value="1"/>
</dbReference>
<keyword evidence="16" id="KW-0234">DNA repair</keyword>
<dbReference type="VEuPathDB" id="VectorBase:AEPI007505"/>
<feature type="coiled-coil region" evidence="20">
    <location>
        <begin position="862"/>
        <end position="924"/>
    </location>
</feature>
<evidence type="ECO:0000259" key="22">
    <source>
        <dbReference type="PROSITE" id="PS51790"/>
    </source>
</evidence>
<dbReference type="Gene3D" id="3.40.50.300">
    <property type="entry name" value="P-loop containing nucleotide triphosphate hydrolases"/>
    <property type="match status" value="2"/>
</dbReference>
<dbReference type="STRING" id="199890.A0A182PKN8"/>
<dbReference type="GO" id="GO:0000724">
    <property type="term" value="P:double-strand break repair via homologous recombination"/>
    <property type="evidence" value="ECO:0007669"/>
    <property type="project" value="TreeGrafter"/>
</dbReference>
<dbReference type="GO" id="GO:0046872">
    <property type="term" value="F:metal ion binding"/>
    <property type="evidence" value="ECO:0007669"/>
    <property type="project" value="UniProtKB-KW"/>
</dbReference>
<dbReference type="InterPro" id="IPR011057">
    <property type="entry name" value="Mss4-like_sf"/>
</dbReference>
<dbReference type="SUPFAM" id="SSF52540">
    <property type="entry name" value="P-loop containing nucleoside triphosphate hydrolases"/>
    <property type="match status" value="2"/>
</dbReference>
<evidence type="ECO:0000256" key="12">
    <source>
        <dbReference type="ARBA" id="ARBA00022840"/>
    </source>
</evidence>
<dbReference type="PANTHER" id="PTHR19306">
    <property type="entry name" value="STRUCTURAL MAINTENANCE OF CHROMOSOMES 5,6 SMC5, SMC6"/>
    <property type="match status" value="1"/>
</dbReference>
<evidence type="ECO:0000256" key="4">
    <source>
        <dbReference type="ARBA" id="ARBA00006793"/>
    </source>
</evidence>
<keyword evidence="9" id="KW-0547">Nucleotide-binding</keyword>
<evidence type="ECO:0000256" key="1">
    <source>
        <dbReference type="ARBA" id="ARBA00001947"/>
    </source>
</evidence>
<dbReference type="GO" id="GO:0005634">
    <property type="term" value="C:nucleus"/>
    <property type="evidence" value="ECO:0007669"/>
    <property type="project" value="UniProtKB-SubCell"/>
</dbReference>
<dbReference type="Gene3D" id="1.10.287.1490">
    <property type="match status" value="1"/>
</dbReference>
<dbReference type="GO" id="GO:0003684">
    <property type="term" value="F:damaged DNA binding"/>
    <property type="evidence" value="ECO:0007669"/>
    <property type="project" value="TreeGrafter"/>
</dbReference>
<dbReference type="GO" id="GO:0006979">
    <property type="term" value="P:response to oxidative stress"/>
    <property type="evidence" value="ECO:0007669"/>
    <property type="project" value="UniProtKB-ARBA"/>
</dbReference>
<keyword evidence="10" id="KW-0227">DNA damage</keyword>
<evidence type="ECO:0000256" key="14">
    <source>
        <dbReference type="ARBA" id="ARBA00023054"/>
    </source>
</evidence>
<evidence type="ECO:0000256" key="17">
    <source>
        <dbReference type="ARBA" id="ARBA00023242"/>
    </source>
</evidence>
<dbReference type="EC" id="1.8.4.12" evidence="6"/>
<evidence type="ECO:0000256" key="7">
    <source>
        <dbReference type="ARBA" id="ARBA00022454"/>
    </source>
</evidence>
<evidence type="ECO:0000256" key="13">
    <source>
        <dbReference type="ARBA" id="ARBA00023002"/>
    </source>
</evidence>
<organism evidence="23 24">
    <name type="scientific">Anopheles epiroticus</name>
    <dbReference type="NCBI Taxonomy" id="199890"/>
    <lineage>
        <taxon>Eukaryota</taxon>
        <taxon>Metazoa</taxon>
        <taxon>Ecdysozoa</taxon>
        <taxon>Arthropoda</taxon>
        <taxon>Hexapoda</taxon>
        <taxon>Insecta</taxon>
        <taxon>Pterygota</taxon>
        <taxon>Neoptera</taxon>
        <taxon>Endopterygota</taxon>
        <taxon>Diptera</taxon>
        <taxon>Nematocera</taxon>
        <taxon>Culicoidea</taxon>
        <taxon>Culicidae</taxon>
        <taxon>Anophelinae</taxon>
        <taxon>Anopheles</taxon>
    </lineage>
</organism>
<comment type="similarity">
    <text evidence="5">Belongs to the MsrB Met sulfoxide reductase family.</text>
</comment>
<keyword evidence="12" id="KW-0067">ATP-binding</keyword>
<dbReference type="GO" id="GO:0005524">
    <property type="term" value="F:ATP binding"/>
    <property type="evidence" value="ECO:0007669"/>
    <property type="project" value="UniProtKB-KW"/>
</dbReference>
<name>A0A182PKN8_9DIPT</name>
<evidence type="ECO:0000256" key="15">
    <source>
        <dbReference type="ARBA" id="ARBA00023172"/>
    </source>
</evidence>
<protein>
    <recommendedName>
        <fullName evidence="19">Peptide methionine sulfoxide reductase B1, chloroplastic</fullName>
        <ecNumber evidence="6">1.8.4.12</ecNumber>
    </recommendedName>
</protein>
<dbReference type="GO" id="GO:0035861">
    <property type="term" value="C:site of double-strand break"/>
    <property type="evidence" value="ECO:0007669"/>
    <property type="project" value="TreeGrafter"/>
</dbReference>
<dbReference type="EnsemblMetazoa" id="AEPI007505-RA">
    <property type="protein sequence ID" value="AEPI007505-PA"/>
    <property type="gene ID" value="AEPI007505"/>
</dbReference>
<dbReference type="InterPro" id="IPR027417">
    <property type="entry name" value="P-loop_NTPase"/>
</dbReference>
<comment type="catalytic activity">
    <reaction evidence="18">
        <text>L-methionyl-[protein] + [thioredoxin]-disulfide + H2O = L-methionyl-(R)-S-oxide-[protein] + [thioredoxin]-dithiol</text>
        <dbReference type="Rhea" id="RHEA:24164"/>
        <dbReference type="Rhea" id="RHEA-COMP:10698"/>
        <dbReference type="Rhea" id="RHEA-COMP:10700"/>
        <dbReference type="Rhea" id="RHEA-COMP:12313"/>
        <dbReference type="Rhea" id="RHEA-COMP:12314"/>
        <dbReference type="ChEBI" id="CHEBI:15377"/>
        <dbReference type="ChEBI" id="CHEBI:16044"/>
        <dbReference type="ChEBI" id="CHEBI:29950"/>
        <dbReference type="ChEBI" id="CHEBI:45764"/>
        <dbReference type="ChEBI" id="CHEBI:50058"/>
        <dbReference type="EC" id="1.8.4.12"/>
    </reaction>
</comment>
<keyword evidence="7" id="KW-0158">Chromosome</keyword>
<feature type="compositionally biased region" description="Basic and acidic residues" evidence="21">
    <location>
        <begin position="1018"/>
        <end position="1027"/>
    </location>
</feature>
<evidence type="ECO:0000256" key="10">
    <source>
        <dbReference type="ARBA" id="ARBA00022763"/>
    </source>
</evidence>
<evidence type="ECO:0000256" key="11">
    <source>
        <dbReference type="ARBA" id="ARBA00022833"/>
    </source>
</evidence>
<comment type="cofactor">
    <cofactor evidence="1">
        <name>Zn(2+)</name>
        <dbReference type="ChEBI" id="CHEBI:29105"/>
    </cofactor>
</comment>
<dbReference type="PANTHER" id="PTHR19306:SF6">
    <property type="entry name" value="STRUCTURAL MAINTENANCE OF CHROMOSOMES PROTEIN 6"/>
    <property type="match status" value="1"/>
</dbReference>
<evidence type="ECO:0000256" key="8">
    <source>
        <dbReference type="ARBA" id="ARBA00022723"/>
    </source>
</evidence>
<dbReference type="SUPFAM" id="SSF51316">
    <property type="entry name" value="Mss4-like"/>
    <property type="match status" value="1"/>
</dbReference>
<reference evidence="24" key="1">
    <citation type="submission" date="2013-03" db="EMBL/GenBank/DDBJ databases">
        <title>The Genome Sequence of Anopheles epiroticus epiroticus2.</title>
        <authorList>
            <consortium name="The Broad Institute Genomics Platform"/>
            <person name="Neafsey D.E."/>
            <person name="Howell P."/>
            <person name="Walker B."/>
            <person name="Young S.K."/>
            <person name="Zeng Q."/>
            <person name="Gargeya S."/>
            <person name="Fitzgerald M."/>
            <person name="Haas B."/>
            <person name="Abouelleil A."/>
            <person name="Allen A.W."/>
            <person name="Alvarado L."/>
            <person name="Arachchi H.M."/>
            <person name="Berlin A.M."/>
            <person name="Chapman S.B."/>
            <person name="Gainer-Dewar J."/>
            <person name="Goldberg J."/>
            <person name="Griggs A."/>
            <person name="Gujja S."/>
            <person name="Hansen M."/>
            <person name="Howarth C."/>
            <person name="Imamovic A."/>
            <person name="Ireland A."/>
            <person name="Larimer J."/>
            <person name="McCowan C."/>
            <person name="Murphy C."/>
            <person name="Pearson M."/>
            <person name="Poon T.W."/>
            <person name="Priest M."/>
            <person name="Roberts A."/>
            <person name="Saif S."/>
            <person name="Shea T."/>
            <person name="Sisk P."/>
            <person name="Sykes S."/>
            <person name="Wortman J."/>
            <person name="Nusbaum C."/>
            <person name="Birren B."/>
        </authorList>
    </citation>
    <scope>NUCLEOTIDE SEQUENCE [LARGE SCALE GENOMIC DNA]</scope>
    <source>
        <strain evidence="24">Epiroticus2</strain>
    </source>
</reference>
<dbReference type="GO" id="GO:0003697">
    <property type="term" value="F:single-stranded DNA binding"/>
    <property type="evidence" value="ECO:0007669"/>
    <property type="project" value="TreeGrafter"/>
</dbReference>
<reference evidence="23" key="2">
    <citation type="submission" date="2020-05" db="UniProtKB">
        <authorList>
            <consortium name="EnsemblMetazoa"/>
        </authorList>
    </citation>
    <scope>IDENTIFICATION</scope>
    <source>
        <strain evidence="23">Epiroticus2</strain>
    </source>
</reference>
<evidence type="ECO:0000256" key="16">
    <source>
        <dbReference type="ARBA" id="ARBA00023204"/>
    </source>
</evidence>
<evidence type="ECO:0000256" key="19">
    <source>
        <dbReference type="ARBA" id="ARBA00067474"/>
    </source>
</evidence>
<comment type="subcellular location">
    <subcellularLocation>
        <location evidence="3">Chromosome</location>
    </subcellularLocation>
    <subcellularLocation>
        <location evidence="2">Nucleus</location>
    </subcellularLocation>
</comment>
<dbReference type="GO" id="GO:0033743">
    <property type="term" value="F:peptide-methionine (R)-S-oxide reductase activity"/>
    <property type="evidence" value="ECO:0007669"/>
    <property type="project" value="UniProtKB-EC"/>
</dbReference>
<keyword evidence="15" id="KW-0233">DNA recombination</keyword>
<keyword evidence="11" id="KW-0862">Zinc</keyword>
<dbReference type="AlphaFoldDB" id="A0A182PKN8"/>
<evidence type="ECO:0000256" key="9">
    <source>
        <dbReference type="ARBA" id="ARBA00022741"/>
    </source>
</evidence>
<dbReference type="Pfam" id="PF01641">
    <property type="entry name" value="SelR"/>
    <property type="match status" value="1"/>
</dbReference>
<evidence type="ECO:0000256" key="21">
    <source>
        <dbReference type="SAM" id="MobiDB-lite"/>
    </source>
</evidence>
<dbReference type="PROSITE" id="PS51790">
    <property type="entry name" value="MSRB"/>
    <property type="match status" value="1"/>
</dbReference>